<dbReference type="STRING" id="145458.APU90_07360"/>
<evidence type="ECO:0000256" key="3">
    <source>
        <dbReference type="ARBA" id="ARBA00023163"/>
    </source>
</evidence>
<dbReference type="EMBL" id="PSWU01000013">
    <property type="protein sequence ID" value="PPI13927.1"/>
    <property type="molecule type" value="Genomic_DNA"/>
</dbReference>
<dbReference type="Proteomes" id="UP000237966">
    <property type="component" value="Unassembled WGS sequence"/>
</dbReference>
<organism evidence="6 8">
    <name type="scientific">Rathayibacter toxicus</name>
    <dbReference type="NCBI Taxonomy" id="145458"/>
    <lineage>
        <taxon>Bacteria</taxon>
        <taxon>Bacillati</taxon>
        <taxon>Actinomycetota</taxon>
        <taxon>Actinomycetes</taxon>
        <taxon>Micrococcales</taxon>
        <taxon>Microbacteriaceae</taxon>
        <taxon>Rathayibacter</taxon>
    </lineage>
</organism>
<dbReference type="PATRIC" id="fig|145458.7.peg.2207"/>
<dbReference type="RefSeq" id="WP_027691871.1">
    <property type="nucleotide sequence ID" value="NZ_CP010848.1"/>
</dbReference>
<dbReference type="GeneID" id="93666411"/>
<keyword evidence="2 4" id="KW-0238">DNA-binding</keyword>
<keyword evidence="8" id="KW-1185">Reference proteome</keyword>
<evidence type="ECO:0000313" key="7">
    <source>
        <dbReference type="EMBL" id="PPI13927.1"/>
    </source>
</evidence>
<dbReference type="AlphaFoldDB" id="A0A0C5BIL5"/>
<dbReference type="GO" id="GO:0000976">
    <property type="term" value="F:transcription cis-regulatory region binding"/>
    <property type="evidence" value="ECO:0007669"/>
    <property type="project" value="TreeGrafter"/>
</dbReference>
<sequence>MSDQHDGRRLRFEHRRSEILDAATAHVLEHGVQALSLRKLAQSANISHATLLHHFRTRDELVAEIIDQVLARVLAVPEAAVESTDALRFLWGLVMADHGLVPIRVFLEITGMSMFGSEQVRDAVARSISDRISIVTAALLRAGCPVHEADALAVSIVAMLRGLVSDLLVTGEVERVTAAFEDFYTVFRARSLAWEQ</sequence>
<dbReference type="Pfam" id="PF00440">
    <property type="entry name" value="TetR_N"/>
    <property type="match status" value="1"/>
</dbReference>
<evidence type="ECO:0000313" key="6">
    <source>
        <dbReference type="EMBL" id="KKM44956.1"/>
    </source>
</evidence>
<dbReference type="InterPro" id="IPR009057">
    <property type="entry name" value="Homeodomain-like_sf"/>
</dbReference>
<dbReference type="InterPro" id="IPR036271">
    <property type="entry name" value="Tet_transcr_reg_TetR-rel_C_sf"/>
</dbReference>
<dbReference type="PRINTS" id="PR00455">
    <property type="entry name" value="HTHTETR"/>
</dbReference>
<protein>
    <submittedName>
        <fullName evidence="7">TetR/AcrR family transcriptional regulator</fullName>
    </submittedName>
</protein>
<dbReference type="SUPFAM" id="SSF48498">
    <property type="entry name" value="Tetracyclin repressor-like, C-terminal domain"/>
    <property type="match status" value="1"/>
</dbReference>
<dbReference type="KEGG" id="rtx:TI83_09705"/>
<dbReference type="GO" id="GO:0003700">
    <property type="term" value="F:DNA-binding transcription factor activity"/>
    <property type="evidence" value="ECO:0007669"/>
    <property type="project" value="TreeGrafter"/>
</dbReference>
<accession>A0A0C5BIL5</accession>
<dbReference type="KEGG" id="rtc:APU90_07360"/>
<dbReference type="PANTHER" id="PTHR30055">
    <property type="entry name" value="HTH-TYPE TRANSCRIPTIONAL REGULATOR RUTR"/>
    <property type="match status" value="1"/>
</dbReference>
<evidence type="ECO:0000256" key="4">
    <source>
        <dbReference type="PROSITE-ProRule" id="PRU00335"/>
    </source>
</evidence>
<dbReference type="InterPro" id="IPR001647">
    <property type="entry name" value="HTH_TetR"/>
</dbReference>
<gene>
    <name evidence="7" type="ORF">C5C51_09500</name>
    <name evidence="6" type="ORF">VT73_07525</name>
</gene>
<evidence type="ECO:0000313" key="8">
    <source>
        <dbReference type="Proteomes" id="UP000052979"/>
    </source>
</evidence>
<evidence type="ECO:0000259" key="5">
    <source>
        <dbReference type="PROSITE" id="PS50977"/>
    </source>
</evidence>
<feature type="DNA-binding region" description="H-T-H motif" evidence="4">
    <location>
        <begin position="36"/>
        <end position="55"/>
    </location>
</feature>
<dbReference type="eggNOG" id="COG1309">
    <property type="taxonomic scope" value="Bacteria"/>
</dbReference>
<evidence type="ECO:0000256" key="1">
    <source>
        <dbReference type="ARBA" id="ARBA00023015"/>
    </source>
</evidence>
<dbReference type="PANTHER" id="PTHR30055:SF234">
    <property type="entry name" value="HTH-TYPE TRANSCRIPTIONAL REGULATOR BETI"/>
    <property type="match status" value="1"/>
</dbReference>
<comment type="caution">
    <text evidence="6">The sequence shown here is derived from an EMBL/GenBank/DDBJ whole genome shotgun (WGS) entry which is preliminary data.</text>
</comment>
<dbReference type="SUPFAM" id="SSF46689">
    <property type="entry name" value="Homeodomain-like"/>
    <property type="match status" value="1"/>
</dbReference>
<dbReference type="EMBL" id="LBFI01000049">
    <property type="protein sequence ID" value="KKM44956.1"/>
    <property type="molecule type" value="Genomic_DNA"/>
</dbReference>
<keyword evidence="1" id="KW-0805">Transcription regulation</keyword>
<dbReference type="OrthoDB" id="7505659at2"/>
<evidence type="ECO:0000256" key="2">
    <source>
        <dbReference type="ARBA" id="ARBA00023125"/>
    </source>
</evidence>
<dbReference type="Gene3D" id="1.10.357.10">
    <property type="entry name" value="Tetracycline Repressor, domain 2"/>
    <property type="match status" value="1"/>
</dbReference>
<feature type="domain" description="HTH tetR-type" evidence="5">
    <location>
        <begin position="13"/>
        <end position="73"/>
    </location>
</feature>
<dbReference type="PROSITE" id="PS50977">
    <property type="entry name" value="HTH_TETR_2"/>
    <property type="match status" value="1"/>
</dbReference>
<name>A0A0C5BIL5_9MICO</name>
<evidence type="ECO:0000313" key="9">
    <source>
        <dbReference type="Proteomes" id="UP000237966"/>
    </source>
</evidence>
<reference evidence="6 8" key="1">
    <citation type="submission" date="2015-04" db="EMBL/GenBank/DDBJ databases">
        <title>Draft genome sequence of Rathayibacter toxicus strain FH-142 (AKA 70134 or CS 32), a Western Australian isolate.</title>
        <authorList>
            <consortium name="Consortium for Microbial Forensics and Genomics (microFORGE)"/>
            <person name="Knight B.M."/>
            <person name="Roberts D.P."/>
            <person name="Lin D."/>
            <person name="Hari K."/>
            <person name="Fletcher J."/>
            <person name="Melcher U."/>
            <person name="Blagden T."/>
            <person name="Luster D.G."/>
            <person name="Sechler A.J."/>
            <person name="Schneider W.L."/>
            <person name="Winegar R.A."/>
        </authorList>
    </citation>
    <scope>NUCLEOTIDE SEQUENCE [LARGE SCALE GENOMIC DNA]</scope>
    <source>
        <strain evidence="6 8">FH142</strain>
    </source>
</reference>
<dbReference type="InterPro" id="IPR050109">
    <property type="entry name" value="HTH-type_TetR-like_transc_reg"/>
</dbReference>
<reference evidence="7 9" key="2">
    <citation type="submission" date="2018-02" db="EMBL/GenBank/DDBJ databases">
        <title>Bacteriophage NCPPB3778 and a type I-E CRISPR drive the evolution of the US Biological Select Agent, Rathayibacter toxicus.</title>
        <authorList>
            <person name="Davis E.W.II."/>
            <person name="Tabima J.F."/>
            <person name="Weisberg A.J."/>
            <person name="Lopes L.D."/>
            <person name="Wiseman M.S."/>
            <person name="Wiseman M.S."/>
            <person name="Pupko T."/>
            <person name="Belcher M.S."/>
            <person name="Sechler A.J."/>
            <person name="Tancos M.A."/>
            <person name="Schroeder B.K."/>
            <person name="Murray T.D."/>
            <person name="Luster D.G."/>
            <person name="Schneider W.L."/>
            <person name="Rogers E."/>
            <person name="Andreote F.D."/>
            <person name="Grunwald N.J."/>
            <person name="Putnam M.L."/>
            <person name="Chang J.H."/>
        </authorList>
    </citation>
    <scope>NUCLEOTIDE SEQUENCE [LARGE SCALE GENOMIC DNA]</scope>
    <source>
        <strain evidence="7 9">FH99</strain>
    </source>
</reference>
<proteinExistence type="predicted"/>
<dbReference type="Proteomes" id="UP000052979">
    <property type="component" value="Unassembled WGS sequence"/>
</dbReference>
<keyword evidence="3" id="KW-0804">Transcription</keyword>